<gene>
    <name evidence="2" type="ORF">CC80DRAFT_494048</name>
</gene>
<dbReference type="OrthoDB" id="3800738at2759"/>
<protein>
    <recommendedName>
        <fullName evidence="1">F-box domain-containing protein</fullName>
    </recommendedName>
</protein>
<sequence length="358" mass="40702">MPTSSATQTLTTPELLELILTHLPLRSILTTVQRVCKAWHTLIQTSPTLQTKLYFRASLAPSNPPDPPNPFTPSPPFTLNPLITSSFPFLLTPNRVLTGSEREAWRQNLNGGAPTMWDTNGQGALDKCMKMFLCSEWALPGRAERWKRKEASWRKMYVSQPAVRRVVVRESRDGTAWAVREVVLRFGGARGTWDGEGVRRGWIVQNGKALDMEKEEGLKMGPLYDYLYTSHCTGDIPGRCDIIFLPKWPIDWTESLANDHSQPAGVDLEDFSKLRDDELDERHKDSAWRENGYSQGVTLFLSLGTRTWGEDEEEKYETYEQFRSDALGKKRVSAGGKGREEDEQVFVASDVLRFKMRD</sequence>
<evidence type="ECO:0000313" key="2">
    <source>
        <dbReference type="EMBL" id="KAF1954229.1"/>
    </source>
</evidence>
<reference evidence="2" key="1">
    <citation type="journal article" date="2020" name="Stud. Mycol.">
        <title>101 Dothideomycetes genomes: a test case for predicting lifestyles and emergence of pathogens.</title>
        <authorList>
            <person name="Haridas S."/>
            <person name="Albert R."/>
            <person name="Binder M."/>
            <person name="Bloem J."/>
            <person name="Labutti K."/>
            <person name="Salamov A."/>
            <person name="Andreopoulos B."/>
            <person name="Baker S."/>
            <person name="Barry K."/>
            <person name="Bills G."/>
            <person name="Bluhm B."/>
            <person name="Cannon C."/>
            <person name="Castanera R."/>
            <person name="Culley D."/>
            <person name="Daum C."/>
            <person name="Ezra D."/>
            <person name="Gonzalez J."/>
            <person name="Henrissat B."/>
            <person name="Kuo A."/>
            <person name="Liang C."/>
            <person name="Lipzen A."/>
            <person name="Lutzoni F."/>
            <person name="Magnuson J."/>
            <person name="Mondo S."/>
            <person name="Nolan M."/>
            <person name="Ohm R."/>
            <person name="Pangilinan J."/>
            <person name="Park H.-J."/>
            <person name="Ramirez L."/>
            <person name="Alfaro M."/>
            <person name="Sun H."/>
            <person name="Tritt A."/>
            <person name="Yoshinaga Y."/>
            <person name="Zwiers L.-H."/>
            <person name="Turgeon B."/>
            <person name="Goodwin S."/>
            <person name="Spatafora J."/>
            <person name="Crous P."/>
            <person name="Grigoriev I."/>
        </authorList>
    </citation>
    <scope>NUCLEOTIDE SEQUENCE</scope>
    <source>
        <strain evidence="2">CBS 675.92</strain>
    </source>
</reference>
<dbReference type="SUPFAM" id="SSF81383">
    <property type="entry name" value="F-box domain"/>
    <property type="match status" value="1"/>
</dbReference>
<feature type="domain" description="F-box" evidence="1">
    <location>
        <begin position="13"/>
        <end position="55"/>
    </location>
</feature>
<evidence type="ECO:0000259" key="1">
    <source>
        <dbReference type="Pfam" id="PF12937"/>
    </source>
</evidence>
<dbReference type="AlphaFoldDB" id="A0A6A5TR89"/>
<dbReference type="InterPro" id="IPR036047">
    <property type="entry name" value="F-box-like_dom_sf"/>
</dbReference>
<dbReference type="Gene3D" id="1.20.1280.50">
    <property type="match status" value="1"/>
</dbReference>
<evidence type="ECO:0000313" key="3">
    <source>
        <dbReference type="Proteomes" id="UP000800035"/>
    </source>
</evidence>
<accession>A0A6A5TR89</accession>
<organism evidence="2 3">
    <name type="scientific">Byssothecium circinans</name>
    <dbReference type="NCBI Taxonomy" id="147558"/>
    <lineage>
        <taxon>Eukaryota</taxon>
        <taxon>Fungi</taxon>
        <taxon>Dikarya</taxon>
        <taxon>Ascomycota</taxon>
        <taxon>Pezizomycotina</taxon>
        <taxon>Dothideomycetes</taxon>
        <taxon>Pleosporomycetidae</taxon>
        <taxon>Pleosporales</taxon>
        <taxon>Massarineae</taxon>
        <taxon>Massarinaceae</taxon>
        <taxon>Byssothecium</taxon>
    </lineage>
</organism>
<keyword evidence="3" id="KW-1185">Reference proteome</keyword>
<name>A0A6A5TR89_9PLEO</name>
<dbReference type="Proteomes" id="UP000800035">
    <property type="component" value="Unassembled WGS sequence"/>
</dbReference>
<dbReference type="InterPro" id="IPR001810">
    <property type="entry name" value="F-box_dom"/>
</dbReference>
<dbReference type="Pfam" id="PF12937">
    <property type="entry name" value="F-box-like"/>
    <property type="match status" value="1"/>
</dbReference>
<dbReference type="EMBL" id="ML977000">
    <property type="protein sequence ID" value="KAF1954229.1"/>
    <property type="molecule type" value="Genomic_DNA"/>
</dbReference>
<proteinExistence type="predicted"/>
<dbReference type="CDD" id="cd09917">
    <property type="entry name" value="F-box_SF"/>
    <property type="match status" value="1"/>
</dbReference>